<name>A0A1Y6CVU8_9BACT</name>
<keyword evidence="1" id="KW-0732">Signal</keyword>
<evidence type="ECO:0008006" key="4">
    <source>
        <dbReference type="Google" id="ProtNLM"/>
    </source>
</evidence>
<keyword evidence="3" id="KW-1185">Reference proteome</keyword>
<sequence length="417" mass="45789">MKKLIILSSILLLAVTLSCQSERNHAGVVEKEGGQRPSDDTEGVPGYLIHCSEIYTPTDLSPEGEIGCVLAESATPKSKVVLENVAESWVWKVPLDSEDEGKVTQRDLPAENDYHVAFTIKGNDFQDAVRLMMAIDVVFEAQFIGQESKTSVVAPLDSALGINKAVNDRVLALQASFSSYDPSLDQVDASFSASYDRSTIDFTVHIMVDVIFNRFASLNWCHSLDELAHQMELFTPPLITPAASNQALIDSVNEAVVDLKSQGQCDRSTASFPFEASQLLGDASQGLVSSPVITHHGVVWDAFEKDGQPLHTLYSSTSIQNVTENYLFCKADFSTTILEAGEEKPGPTITYPDFSTSIFLVPQSQGFYSHRLMSASFERFQLLDESQSFVPEKSSVEINCQICLDADFQVCLDQTDI</sequence>
<dbReference type="STRING" id="1513793.SAMN06296036_13257"/>
<gene>
    <name evidence="2" type="ORF">SAMN06296036_13257</name>
</gene>
<evidence type="ECO:0000313" key="2">
    <source>
        <dbReference type="EMBL" id="SMF78400.1"/>
    </source>
</evidence>
<evidence type="ECO:0000313" key="3">
    <source>
        <dbReference type="Proteomes" id="UP000192907"/>
    </source>
</evidence>
<evidence type="ECO:0000256" key="1">
    <source>
        <dbReference type="SAM" id="SignalP"/>
    </source>
</evidence>
<proteinExistence type="predicted"/>
<reference evidence="3" key="1">
    <citation type="submission" date="2017-04" db="EMBL/GenBank/DDBJ databases">
        <authorList>
            <person name="Varghese N."/>
            <person name="Submissions S."/>
        </authorList>
    </citation>
    <scope>NUCLEOTIDE SEQUENCE [LARGE SCALE GENOMIC DNA]</scope>
    <source>
        <strain evidence="3">RKEM611</strain>
    </source>
</reference>
<dbReference type="RefSeq" id="WP_132325379.1">
    <property type="nucleotide sequence ID" value="NZ_FWZT01000032.1"/>
</dbReference>
<accession>A0A1Y6CVU8</accession>
<dbReference type="AlphaFoldDB" id="A0A1Y6CVU8"/>
<dbReference type="Proteomes" id="UP000192907">
    <property type="component" value="Unassembled WGS sequence"/>
</dbReference>
<protein>
    <recommendedName>
        <fullName evidence="4">Lipoprotein</fullName>
    </recommendedName>
</protein>
<organism evidence="2 3">
    <name type="scientific">Pseudobacteriovorax antillogorgiicola</name>
    <dbReference type="NCBI Taxonomy" id="1513793"/>
    <lineage>
        <taxon>Bacteria</taxon>
        <taxon>Pseudomonadati</taxon>
        <taxon>Bdellovibrionota</taxon>
        <taxon>Oligoflexia</taxon>
        <taxon>Oligoflexales</taxon>
        <taxon>Pseudobacteriovoracaceae</taxon>
        <taxon>Pseudobacteriovorax</taxon>
    </lineage>
</organism>
<dbReference type="EMBL" id="FWZT01000032">
    <property type="protein sequence ID" value="SMF78400.1"/>
    <property type="molecule type" value="Genomic_DNA"/>
</dbReference>
<feature type="chain" id="PRO_5012328393" description="Lipoprotein" evidence="1">
    <location>
        <begin position="27"/>
        <end position="417"/>
    </location>
</feature>
<feature type="signal peptide" evidence="1">
    <location>
        <begin position="1"/>
        <end position="26"/>
    </location>
</feature>
<dbReference type="PROSITE" id="PS51257">
    <property type="entry name" value="PROKAR_LIPOPROTEIN"/>
    <property type="match status" value="1"/>
</dbReference>